<evidence type="ECO:0000313" key="3">
    <source>
        <dbReference type="Proteomes" id="UP000320762"/>
    </source>
</evidence>
<keyword evidence="3" id="KW-1185">Reference proteome</keyword>
<name>A0A550C4T7_9AGAR</name>
<sequence length="199" mass="21905">MPTLNQALETSWPLVSGVLGYLDGAPFSLFTSWATSTTTTTTTISSVQHTLETLKRRKRKARAYMLPAVPASKSPSAIQIQRRSRLATQYITEHLVTTEEVNALRTCFEAELASRASKAAQANKMVASLPLRPRPRRQYRRRPRPRSQVASAHACGRREGRLEASPSAERIFFLFLVGSAGAGPAPLGGLRHEHGLLGW</sequence>
<evidence type="ECO:0000256" key="1">
    <source>
        <dbReference type="SAM" id="MobiDB-lite"/>
    </source>
</evidence>
<dbReference type="Proteomes" id="UP000320762">
    <property type="component" value="Unassembled WGS sequence"/>
</dbReference>
<proteinExistence type="predicted"/>
<gene>
    <name evidence="2" type="ORF">BD626DRAFT_572393</name>
</gene>
<dbReference type="AlphaFoldDB" id="A0A550C4T7"/>
<reference evidence="2 3" key="1">
    <citation type="journal article" date="2019" name="New Phytol.">
        <title>Comparative genomics reveals unique wood-decay strategies and fruiting body development in the Schizophyllaceae.</title>
        <authorList>
            <person name="Almasi E."/>
            <person name="Sahu N."/>
            <person name="Krizsan K."/>
            <person name="Balint B."/>
            <person name="Kovacs G.M."/>
            <person name="Kiss B."/>
            <person name="Cseklye J."/>
            <person name="Drula E."/>
            <person name="Henrissat B."/>
            <person name="Nagy I."/>
            <person name="Chovatia M."/>
            <person name="Adam C."/>
            <person name="LaButti K."/>
            <person name="Lipzen A."/>
            <person name="Riley R."/>
            <person name="Grigoriev I.V."/>
            <person name="Nagy L.G."/>
        </authorList>
    </citation>
    <scope>NUCLEOTIDE SEQUENCE [LARGE SCALE GENOMIC DNA]</scope>
    <source>
        <strain evidence="2 3">NL-1724</strain>
    </source>
</reference>
<feature type="region of interest" description="Disordered" evidence="1">
    <location>
        <begin position="130"/>
        <end position="161"/>
    </location>
</feature>
<accession>A0A550C4T7</accession>
<feature type="compositionally biased region" description="Basic residues" evidence="1">
    <location>
        <begin position="133"/>
        <end position="145"/>
    </location>
</feature>
<organism evidence="2 3">
    <name type="scientific">Schizophyllum amplum</name>
    <dbReference type="NCBI Taxonomy" id="97359"/>
    <lineage>
        <taxon>Eukaryota</taxon>
        <taxon>Fungi</taxon>
        <taxon>Dikarya</taxon>
        <taxon>Basidiomycota</taxon>
        <taxon>Agaricomycotina</taxon>
        <taxon>Agaricomycetes</taxon>
        <taxon>Agaricomycetidae</taxon>
        <taxon>Agaricales</taxon>
        <taxon>Schizophyllaceae</taxon>
        <taxon>Schizophyllum</taxon>
    </lineage>
</organism>
<evidence type="ECO:0000313" key="2">
    <source>
        <dbReference type="EMBL" id="TRM59716.1"/>
    </source>
</evidence>
<dbReference type="EMBL" id="VDMD01000026">
    <property type="protein sequence ID" value="TRM59716.1"/>
    <property type="molecule type" value="Genomic_DNA"/>
</dbReference>
<comment type="caution">
    <text evidence="2">The sequence shown here is derived from an EMBL/GenBank/DDBJ whole genome shotgun (WGS) entry which is preliminary data.</text>
</comment>
<protein>
    <submittedName>
        <fullName evidence="2">Uncharacterized protein</fullName>
    </submittedName>
</protein>